<organism evidence="2 3">
    <name type="scientific">Tenacibaculum larymnensis</name>
    <dbReference type="NCBI Taxonomy" id="2878201"/>
    <lineage>
        <taxon>Bacteria</taxon>
        <taxon>Pseudomonadati</taxon>
        <taxon>Bacteroidota</taxon>
        <taxon>Flavobacteriia</taxon>
        <taxon>Flavobacteriales</taxon>
        <taxon>Flavobacteriaceae</taxon>
        <taxon>Tenacibaculum</taxon>
    </lineage>
</organism>
<dbReference type="RefSeq" id="WP_274640730.1">
    <property type="nucleotide sequence ID" value="NZ_JAIWJY010000009.1"/>
</dbReference>
<evidence type="ECO:0000313" key="3">
    <source>
        <dbReference type="Proteomes" id="UP001149303"/>
    </source>
</evidence>
<name>A0A9X4EPA6_9FLAO</name>
<dbReference type="Proteomes" id="UP001149303">
    <property type="component" value="Unassembled WGS sequence"/>
</dbReference>
<comment type="caution">
    <text evidence="2">The sequence shown here is derived from an EMBL/GenBank/DDBJ whole genome shotgun (WGS) entry which is preliminary data.</text>
</comment>
<evidence type="ECO:0000256" key="1">
    <source>
        <dbReference type="SAM" id="MobiDB-lite"/>
    </source>
</evidence>
<keyword evidence="3" id="KW-1185">Reference proteome</keyword>
<proteinExistence type="predicted"/>
<gene>
    <name evidence="2" type="ORF">LCI24_12790</name>
</gene>
<feature type="compositionally biased region" description="Low complexity" evidence="1">
    <location>
        <begin position="180"/>
        <end position="198"/>
    </location>
</feature>
<sequence>MKLHTIILYLALFGSCNNTSSLQGDKQGKPIKNIQSQILQTKMSANHYEIFKKQIRKESEFLKKINIAESQFTYTTYHYMQGATTLIALFLDRNGTGHIKNIVTNNIYKIRWVEQDSEIHLTATAETSTLPINKLKRIDRKTLMYQSENKHKMLFYGKLNDENILEILNVIENMSKNRGSKSTITNNKTHTSTTKTPY</sequence>
<dbReference type="EMBL" id="JAIWJY010000009">
    <property type="protein sequence ID" value="MDE1207673.1"/>
    <property type="molecule type" value="Genomic_DNA"/>
</dbReference>
<feature type="region of interest" description="Disordered" evidence="1">
    <location>
        <begin position="178"/>
        <end position="198"/>
    </location>
</feature>
<reference evidence="2" key="1">
    <citation type="submission" date="2021-09" db="EMBL/GenBank/DDBJ databases">
        <authorList>
            <person name="Smyrli M."/>
        </authorList>
    </citation>
    <scope>NUCLEOTIDE SEQUENCE</scope>
    <source>
        <strain evidence="2">LAR25</strain>
    </source>
</reference>
<dbReference type="AlphaFoldDB" id="A0A9X4EPA6"/>
<accession>A0A9X4EPA6</accession>
<evidence type="ECO:0000313" key="2">
    <source>
        <dbReference type="EMBL" id="MDE1207673.1"/>
    </source>
</evidence>
<protein>
    <submittedName>
        <fullName evidence="2">Uncharacterized protein</fullName>
    </submittedName>
</protein>
<dbReference type="PROSITE" id="PS51257">
    <property type="entry name" value="PROKAR_LIPOPROTEIN"/>
    <property type="match status" value="1"/>
</dbReference>